<accession>A0A0F9H2P1</accession>
<sequence>MSDLYRITDRCDTPNCTSQHVHDRNGYRRHWEKVEPTLYVSMHGGL</sequence>
<gene>
    <name evidence="1" type="ORF">LCGC14_2113250</name>
</gene>
<reference evidence="1" key="1">
    <citation type="journal article" date="2015" name="Nature">
        <title>Complex archaea that bridge the gap between prokaryotes and eukaryotes.</title>
        <authorList>
            <person name="Spang A."/>
            <person name="Saw J.H."/>
            <person name="Jorgensen S.L."/>
            <person name="Zaremba-Niedzwiedzka K."/>
            <person name="Martijn J."/>
            <person name="Lind A.E."/>
            <person name="van Eijk R."/>
            <person name="Schleper C."/>
            <person name="Guy L."/>
            <person name="Ettema T.J."/>
        </authorList>
    </citation>
    <scope>NUCLEOTIDE SEQUENCE</scope>
</reference>
<organism evidence="1">
    <name type="scientific">marine sediment metagenome</name>
    <dbReference type="NCBI Taxonomy" id="412755"/>
    <lineage>
        <taxon>unclassified sequences</taxon>
        <taxon>metagenomes</taxon>
        <taxon>ecological metagenomes</taxon>
    </lineage>
</organism>
<proteinExistence type="predicted"/>
<evidence type="ECO:0000313" key="1">
    <source>
        <dbReference type="EMBL" id="KKL69602.1"/>
    </source>
</evidence>
<dbReference type="AlphaFoldDB" id="A0A0F9H2P1"/>
<feature type="non-terminal residue" evidence="1">
    <location>
        <position position="46"/>
    </location>
</feature>
<name>A0A0F9H2P1_9ZZZZ</name>
<protein>
    <submittedName>
        <fullName evidence="1">Uncharacterized protein</fullName>
    </submittedName>
</protein>
<dbReference type="EMBL" id="LAZR01026160">
    <property type="protein sequence ID" value="KKL69602.1"/>
    <property type="molecule type" value="Genomic_DNA"/>
</dbReference>
<comment type="caution">
    <text evidence="1">The sequence shown here is derived from an EMBL/GenBank/DDBJ whole genome shotgun (WGS) entry which is preliminary data.</text>
</comment>